<dbReference type="EMBL" id="VOHS01000080">
    <property type="protein sequence ID" value="TWV90754.1"/>
    <property type="molecule type" value="Genomic_DNA"/>
</dbReference>
<dbReference type="SUPFAM" id="SSF51445">
    <property type="entry name" value="(Trans)glycosidases"/>
    <property type="match status" value="1"/>
</dbReference>
<sequence length="348" mass="40350">MVLSPFLPFQPDLNLRNPYLLAEIKRILGYWLQQGVAGFRLDAVPFMIEVATPGNNTPPQQYEIIPELQRFVQWHSGDAIILGEANVPPKDNVKYFGKNGEGLQMMFNFYVNQYLFYAFATGKISPFVKALQDTREKPAPFQWAYFLRNHDEIDLGRLSKEQRNEVYKVFGPDTSMQLYDRVSAADWRRCLVITGSCWKCLTVCCCYAGHTCHTLWRRDWYGDDLRLQERLAVRTPMQWSAARQAGFSTADTLFRPVISSGEYGYAQINVATQERDANSLLHFIKEMIMLRHQCPEIGLGEWQVQAIKPSVLMFQYQKDNKVLVMLHNFTDKESTLPSRQHRKIVCRN</sequence>
<dbReference type="Proteomes" id="UP000318815">
    <property type="component" value="Unassembled WGS sequence"/>
</dbReference>
<organism evidence="2 3">
    <name type="scientific">Chitinophaga pinensis</name>
    <dbReference type="NCBI Taxonomy" id="79329"/>
    <lineage>
        <taxon>Bacteria</taxon>
        <taxon>Pseudomonadati</taxon>
        <taxon>Bacteroidota</taxon>
        <taxon>Chitinophagia</taxon>
        <taxon>Chitinophagales</taxon>
        <taxon>Chitinophagaceae</taxon>
        <taxon>Chitinophaga</taxon>
    </lineage>
</organism>
<accession>A0A5C6LI22</accession>
<dbReference type="GO" id="GO:0005975">
    <property type="term" value="P:carbohydrate metabolic process"/>
    <property type="evidence" value="ECO:0007669"/>
    <property type="project" value="InterPro"/>
</dbReference>
<dbReference type="PANTHER" id="PTHR10357">
    <property type="entry name" value="ALPHA-AMYLASE FAMILY MEMBER"/>
    <property type="match status" value="1"/>
</dbReference>
<name>A0A5C6LI22_9BACT</name>
<dbReference type="Gene3D" id="3.20.20.80">
    <property type="entry name" value="Glycosidases"/>
    <property type="match status" value="2"/>
</dbReference>
<dbReference type="InterPro" id="IPR017853">
    <property type="entry name" value="GH"/>
</dbReference>
<proteinExistence type="predicted"/>
<dbReference type="PANTHER" id="PTHR10357:SF219">
    <property type="entry name" value="MALTOSE ALPHA-D-GLUCOSYLTRANSFERASE"/>
    <property type="match status" value="1"/>
</dbReference>
<keyword evidence="3" id="KW-1185">Reference proteome</keyword>
<dbReference type="OrthoDB" id="9806009at2"/>
<dbReference type="Pfam" id="PF00128">
    <property type="entry name" value="Alpha-amylase"/>
    <property type="match status" value="2"/>
</dbReference>
<evidence type="ECO:0000313" key="2">
    <source>
        <dbReference type="EMBL" id="TWV90754.1"/>
    </source>
</evidence>
<gene>
    <name evidence="2" type="ORF">FEF09_29265</name>
</gene>
<dbReference type="InterPro" id="IPR006047">
    <property type="entry name" value="GH13_cat_dom"/>
</dbReference>
<reference evidence="2 3" key="1">
    <citation type="submission" date="2019-08" db="EMBL/GenBank/DDBJ databases">
        <title>Whole genome sequencing of chitin degrading bacteria Chitinophaga pinensis YS16.</title>
        <authorList>
            <person name="Singh R.P."/>
            <person name="Manchanda G."/>
            <person name="Maurya I.K."/>
            <person name="Joshi N.K."/>
            <person name="Srivastava A.K."/>
        </authorList>
    </citation>
    <scope>NUCLEOTIDE SEQUENCE [LARGE SCALE GENOMIC DNA]</scope>
    <source>
        <strain evidence="2 3">YS-16</strain>
    </source>
</reference>
<feature type="domain" description="Glycosyl hydrolase family 13 catalytic" evidence="1">
    <location>
        <begin position="5"/>
        <end position="160"/>
    </location>
</feature>
<dbReference type="RefSeq" id="WP_146308358.1">
    <property type="nucleotide sequence ID" value="NZ_VOHS01000080.1"/>
</dbReference>
<comment type="caution">
    <text evidence="2">The sequence shown here is derived from an EMBL/GenBank/DDBJ whole genome shotgun (WGS) entry which is preliminary data.</text>
</comment>
<evidence type="ECO:0000313" key="3">
    <source>
        <dbReference type="Proteomes" id="UP000318815"/>
    </source>
</evidence>
<protein>
    <recommendedName>
        <fullName evidence="1">Glycosyl hydrolase family 13 catalytic domain-containing protein</fullName>
    </recommendedName>
</protein>
<dbReference type="AlphaFoldDB" id="A0A5C6LI22"/>
<evidence type="ECO:0000259" key="1">
    <source>
        <dbReference type="Pfam" id="PF00128"/>
    </source>
</evidence>
<feature type="domain" description="Glycosyl hydrolase family 13 catalytic" evidence="1">
    <location>
        <begin position="233"/>
        <end position="294"/>
    </location>
</feature>